<dbReference type="Pfam" id="PF01790">
    <property type="entry name" value="LGT"/>
    <property type="match status" value="1"/>
</dbReference>
<comment type="subcellular location">
    <subcellularLocation>
        <location evidence="1">Cell envelope</location>
    </subcellularLocation>
</comment>
<feature type="domain" description="Thioredoxin" evidence="5">
    <location>
        <begin position="132"/>
        <end position="268"/>
    </location>
</feature>
<feature type="transmembrane region" description="Helical" evidence="4">
    <location>
        <begin position="107"/>
        <end position="124"/>
    </location>
</feature>
<dbReference type="InterPro" id="IPR050553">
    <property type="entry name" value="Thioredoxin_ResA/DsbE_sf"/>
</dbReference>
<sequence length="269" mass="30106">MDALAIGPFVLSYERLALLGAAALLLLGGELANRRHAGLANWSWWTLLVAALSSRLVFAATTPEAYLSAPWTLVYFWQPGASLWGGLAGALLFTLWYWRRPNQRTPLTWAVSLLVASGLLLLMLQQALPRTPVTADPLPELTFQQLDGTEFHLAAQQGQPIIVNLWATWCPPCRREMPVLAEYDQDPRVQVILINQGESLLGVQRYLDQAQLEFQFLLLDPRQEAMAFYGAPGLPATLFYNAEGELVDRHFGELSRAQLERFTREFSAP</sequence>
<dbReference type="PROSITE" id="PS51352">
    <property type="entry name" value="THIOREDOXIN_2"/>
    <property type="match status" value="1"/>
</dbReference>
<dbReference type="Gene3D" id="3.40.30.10">
    <property type="entry name" value="Glutaredoxin"/>
    <property type="match status" value="1"/>
</dbReference>
<protein>
    <submittedName>
        <fullName evidence="6">TlpA disulfide reductase family protein</fullName>
    </submittedName>
</protein>
<keyword evidence="2" id="KW-0201">Cytochrome c-type biogenesis</keyword>
<keyword evidence="3" id="KW-0676">Redox-active center</keyword>
<keyword evidence="4" id="KW-0812">Transmembrane</keyword>
<reference evidence="6 7" key="1">
    <citation type="submission" date="2024-02" db="EMBL/GenBank/DDBJ databases">
        <title>Marinospirillum sp. MEB 164 isolated from Lonar lake sediment.</title>
        <authorList>
            <person name="Joshi A."/>
            <person name="Thite S."/>
        </authorList>
    </citation>
    <scope>NUCLEOTIDE SEQUENCE [LARGE SCALE GENOMIC DNA]</scope>
    <source>
        <strain evidence="6 7">MEB164</strain>
    </source>
</reference>
<dbReference type="EMBL" id="JBANFI010000002">
    <property type="protein sequence ID" value="MFK7160196.1"/>
    <property type="molecule type" value="Genomic_DNA"/>
</dbReference>
<dbReference type="PANTHER" id="PTHR42852:SF13">
    <property type="entry name" value="PROTEIN DIPZ"/>
    <property type="match status" value="1"/>
</dbReference>
<dbReference type="InterPro" id="IPR036249">
    <property type="entry name" value="Thioredoxin-like_sf"/>
</dbReference>
<dbReference type="SUPFAM" id="SSF52833">
    <property type="entry name" value="Thioredoxin-like"/>
    <property type="match status" value="1"/>
</dbReference>
<keyword evidence="4" id="KW-0472">Membrane</keyword>
<feature type="transmembrane region" description="Helical" evidence="4">
    <location>
        <begin position="6"/>
        <end position="27"/>
    </location>
</feature>
<evidence type="ECO:0000313" key="6">
    <source>
        <dbReference type="EMBL" id="MFK7160196.1"/>
    </source>
</evidence>
<evidence type="ECO:0000256" key="1">
    <source>
        <dbReference type="ARBA" id="ARBA00004196"/>
    </source>
</evidence>
<keyword evidence="7" id="KW-1185">Reference proteome</keyword>
<name>A0ABW8PWK7_9GAMM</name>
<evidence type="ECO:0000256" key="3">
    <source>
        <dbReference type="ARBA" id="ARBA00023284"/>
    </source>
</evidence>
<dbReference type="InterPro" id="IPR001640">
    <property type="entry name" value="Lgt"/>
</dbReference>
<gene>
    <name evidence="6" type="ORF">V6U78_04000</name>
</gene>
<proteinExistence type="predicted"/>
<dbReference type="Pfam" id="PF08534">
    <property type="entry name" value="Redoxin"/>
    <property type="match status" value="1"/>
</dbReference>
<dbReference type="PANTHER" id="PTHR42852">
    <property type="entry name" value="THIOL:DISULFIDE INTERCHANGE PROTEIN DSBE"/>
    <property type="match status" value="1"/>
</dbReference>
<feature type="transmembrane region" description="Helical" evidence="4">
    <location>
        <begin position="39"/>
        <end position="61"/>
    </location>
</feature>
<evidence type="ECO:0000313" key="7">
    <source>
        <dbReference type="Proteomes" id="UP001621714"/>
    </source>
</evidence>
<dbReference type="CDD" id="cd02966">
    <property type="entry name" value="TlpA_like_family"/>
    <property type="match status" value="1"/>
</dbReference>
<dbReference type="InterPro" id="IPR017937">
    <property type="entry name" value="Thioredoxin_CS"/>
</dbReference>
<dbReference type="Proteomes" id="UP001621714">
    <property type="component" value="Unassembled WGS sequence"/>
</dbReference>
<evidence type="ECO:0000256" key="4">
    <source>
        <dbReference type="SAM" id="Phobius"/>
    </source>
</evidence>
<keyword evidence="4" id="KW-1133">Transmembrane helix</keyword>
<comment type="caution">
    <text evidence="6">The sequence shown here is derived from an EMBL/GenBank/DDBJ whole genome shotgun (WGS) entry which is preliminary data.</text>
</comment>
<dbReference type="PROSITE" id="PS00194">
    <property type="entry name" value="THIOREDOXIN_1"/>
    <property type="match status" value="1"/>
</dbReference>
<dbReference type="RefSeq" id="WP_405337439.1">
    <property type="nucleotide sequence ID" value="NZ_JBANFI010000002.1"/>
</dbReference>
<evidence type="ECO:0000259" key="5">
    <source>
        <dbReference type="PROSITE" id="PS51352"/>
    </source>
</evidence>
<dbReference type="InterPro" id="IPR013766">
    <property type="entry name" value="Thioredoxin_domain"/>
</dbReference>
<dbReference type="InterPro" id="IPR013740">
    <property type="entry name" value="Redoxin"/>
</dbReference>
<evidence type="ECO:0000256" key="2">
    <source>
        <dbReference type="ARBA" id="ARBA00022748"/>
    </source>
</evidence>
<organism evidence="6 7">
    <name type="scientific">Marinospirillum alkalitolerans</name>
    <dbReference type="NCBI Taxonomy" id="3123374"/>
    <lineage>
        <taxon>Bacteria</taxon>
        <taxon>Pseudomonadati</taxon>
        <taxon>Pseudomonadota</taxon>
        <taxon>Gammaproteobacteria</taxon>
        <taxon>Oceanospirillales</taxon>
        <taxon>Oceanospirillaceae</taxon>
        <taxon>Marinospirillum</taxon>
    </lineage>
</organism>
<feature type="transmembrane region" description="Helical" evidence="4">
    <location>
        <begin position="81"/>
        <end position="98"/>
    </location>
</feature>
<accession>A0ABW8PWK7</accession>